<dbReference type="EMBL" id="WEKV01000001">
    <property type="protein sequence ID" value="KAB7788097.1"/>
    <property type="molecule type" value="Genomic_DNA"/>
</dbReference>
<protein>
    <submittedName>
        <fullName evidence="2">Uncharacterized protein</fullName>
    </submittedName>
</protein>
<feature type="region of interest" description="Disordered" evidence="1">
    <location>
        <begin position="1"/>
        <end position="26"/>
    </location>
</feature>
<comment type="caution">
    <text evidence="2">The sequence shown here is derived from an EMBL/GenBank/DDBJ whole genome shotgun (WGS) entry which is preliminary data.</text>
</comment>
<proteinExistence type="predicted"/>
<evidence type="ECO:0000313" key="2">
    <source>
        <dbReference type="EMBL" id="KAB7788097.1"/>
    </source>
</evidence>
<dbReference type="Proteomes" id="UP000469949">
    <property type="component" value="Unassembled WGS sequence"/>
</dbReference>
<reference evidence="2 3" key="1">
    <citation type="submission" date="2019-10" db="EMBL/GenBank/DDBJ databases">
        <title>Draft Genome Sequence of the Caffeine Degrading Methylotroph Methylorubrum populi PINKEL.</title>
        <authorList>
            <person name="Dawson S.C."/>
            <person name="Zhang X."/>
            <person name="Wright M.E."/>
            <person name="Sharma G."/>
            <person name="Langner J.T."/>
            <person name="Ditty J.L."/>
            <person name="Subuyuj G.A."/>
        </authorList>
    </citation>
    <scope>NUCLEOTIDE SEQUENCE [LARGE SCALE GENOMIC DNA]</scope>
    <source>
        <strain evidence="2 3">Pinkel</strain>
    </source>
</reference>
<evidence type="ECO:0000256" key="1">
    <source>
        <dbReference type="SAM" id="MobiDB-lite"/>
    </source>
</evidence>
<name>A0A833MZY3_9HYPH</name>
<gene>
    <name evidence="2" type="ORF">F8B43_0102</name>
</gene>
<sequence length="40" mass="4716">MGAETPFLDVYSETPQNFSPSRRKTQAEPRKLVFFELRLE</sequence>
<organism evidence="2 3">
    <name type="scientific">Methylorubrum populi</name>
    <dbReference type="NCBI Taxonomy" id="223967"/>
    <lineage>
        <taxon>Bacteria</taxon>
        <taxon>Pseudomonadati</taxon>
        <taxon>Pseudomonadota</taxon>
        <taxon>Alphaproteobacteria</taxon>
        <taxon>Hyphomicrobiales</taxon>
        <taxon>Methylobacteriaceae</taxon>
        <taxon>Methylorubrum</taxon>
    </lineage>
</organism>
<accession>A0A833MZY3</accession>
<dbReference type="AlphaFoldDB" id="A0A833MZY3"/>
<evidence type="ECO:0000313" key="3">
    <source>
        <dbReference type="Proteomes" id="UP000469949"/>
    </source>
</evidence>